<dbReference type="EMBL" id="JADGKB010000103">
    <property type="protein sequence ID" value="KAJ3253661.1"/>
    <property type="molecule type" value="Genomic_DNA"/>
</dbReference>
<dbReference type="PROSITE" id="PS01159">
    <property type="entry name" value="WW_DOMAIN_1"/>
    <property type="match status" value="1"/>
</dbReference>
<dbReference type="InterPro" id="IPR036020">
    <property type="entry name" value="WW_dom_sf"/>
</dbReference>
<dbReference type="AlphaFoldDB" id="A0AAD5Y5X8"/>
<dbReference type="CDD" id="cd00201">
    <property type="entry name" value="WW"/>
    <property type="match status" value="1"/>
</dbReference>
<protein>
    <submittedName>
        <fullName evidence="5">Transcription elongation regulator</fullName>
    </submittedName>
</protein>
<organism evidence="5 6">
    <name type="scientific">Boothiomyces macroporosus</name>
    <dbReference type="NCBI Taxonomy" id="261099"/>
    <lineage>
        <taxon>Eukaryota</taxon>
        <taxon>Fungi</taxon>
        <taxon>Fungi incertae sedis</taxon>
        <taxon>Chytridiomycota</taxon>
        <taxon>Chytridiomycota incertae sedis</taxon>
        <taxon>Chytridiomycetes</taxon>
        <taxon>Rhizophydiales</taxon>
        <taxon>Terramycetaceae</taxon>
        <taxon>Boothiomyces</taxon>
    </lineage>
</organism>
<evidence type="ECO:0000259" key="4">
    <source>
        <dbReference type="PROSITE" id="PS51676"/>
    </source>
</evidence>
<dbReference type="SUPFAM" id="SSF81698">
    <property type="entry name" value="FF domain"/>
    <property type="match status" value="2"/>
</dbReference>
<name>A0AAD5Y5X8_9FUNG</name>
<evidence type="ECO:0000259" key="3">
    <source>
        <dbReference type="PROSITE" id="PS50020"/>
    </source>
</evidence>
<dbReference type="PANTHER" id="PTHR15377">
    <property type="entry name" value="TRANSCRIPTION ELONGATION REGULATOR 1"/>
    <property type="match status" value="1"/>
</dbReference>
<gene>
    <name evidence="5" type="primary">TCERG1</name>
    <name evidence="5" type="ORF">HK103_000387</name>
</gene>
<evidence type="ECO:0000313" key="5">
    <source>
        <dbReference type="EMBL" id="KAJ3253661.1"/>
    </source>
</evidence>
<evidence type="ECO:0000256" key="2">
    <source>
        <dbReference type="SAM" id="MobiDB-lite"/>
    </source>
</evidence>
<dbReference type="Pfam" id="PF00397">
    <property type="entry name" value="WW"/>
    <property type="match status" value="1"/>
</dbReference>
<dbReference type="Pfam" id="PF01846">
    <property type="entry name" value="FF"/>
    <property type="match status" value="2"/>
</dbReference>
<dbReference type="Gene3D" id="2.20.70.10">
    <property type="match status" value="2"/>
</dbReference>
<proteinExistence type="predicted"/>
<feature type="domain" description="FF" evidence="4">
    <location>
        <begin position="237"/>
        <end position="291"/>
    </location>
</feature>
<dbReference type="PANTHER" id="PTHR15377:SF3">
    <property type="entry name" value="WW DOMAIN-CONTAINING PROTEIN"/>
    <property type="match status" value="1"/>
</dbReference>
<dbReference type="GO" id="GO:0070063">
    <property type="term" value="F:RNA polymerase binding"/>
    <property type="evidence" value="ECO:0007669"/>
    <property type="project" value="InterPro"/>
</dbReference>
<dbReference type="InterPro" id="IPR002713">
    <property type="entry name" value="FF_domain"/>
</dbReference>
<keyword evidence="1" id="KW-0677">Repeat</keyword>
<dbReference type="PROSITE" id="PS50020">
    <property type="entry name" value="WW_DOMAIN_2"/>
    <property type="match status" value="2"/>
</dbReference>
<accession>A0AAD5Y5X8</accession>
<dbReference type="Gene3D" id="1.10.10.440">
    <property type="entry name" value="FF domain"/>
    <property type="match status" value="2"/>
</dbReference>
<keyword evidence="6" id="KW-1185">Reference proteome</keyword>
<dbReference type="SMART" id="SM00456">
    <property type="entry name" value="WW"/>
    <property type="match status" value="2"/>
</dbReference>
<comment type="caution">
    <text evidence="5">The sequence shown here is derived from an EMBL/GenBank/DDBJ whole genome shotgun (WGS) entry which is preliminary data.</text>
</comment>
<dbReference type="Proteomes" id="UP001210925">
    <property type="component" value="Unassembled WGS sequence"/>
</dbReference>
<dbReference type="GO" id="GO:0005634">
    <property type="term" value="C:nucleus"/>
    <property type="evidence" value="ECO:0007669"/>
    <property type="project" value="TreeGrafter"/>
</dbReference>
<dbReference type="InterPro" id="IPR045148">
    <property type="entry name" value="TCRG1-like"/>
</dbReference>
<reference evidence="5" key="1">
    <citation type="submission" date="2020-05" db="EMBL/GenBank/DDBJ databases">
        <title>Phylogenomic resolution of chytrid fungi.</title>
        <authorList>
            <person name="Stajich J.E."/>
            <person name="Amses K."/>
            <person name="Simmons R."/>
            <person name="Seto K."/>
            <person name="Myers J."/>
            <person name="Bonds A."/>
            <person name="Quandt C.A."/>
            <person name="Barry K."/>
            <person name="Liu P."/>
            <person name="Grigoriev I."/>
            <person name="Longcore J.E."/>
            <person name="James T.Y."/>
        </authorList>
    </citation>
    <scope>NUCLEOTIDE SEQUENCE</scope>
    <source>
        <strain evidence="5">PLAUS21</strain>
    </source>
</reference>
<dbReference type="InterPro" id="IPR001202">
    <property type="entry name" value="WW_dom"/>
</dbReference>
<dbReference type="PROSITE" id="PS51676">
    <property type="entry name" value="FF"/>
    <property type="match status" value="2"/>
</dbReference>
<dbReference type="SMART" id="SM00441">
    <property type="entry name" value="FF"/>
    <property type="match status" value="2"/>
</dbReference>
<dbReference type="InterPro" id="IPR036517">
    <property type="entry name" value="FF_domain_sf"/>
</dbReference>
<dbReference type="SUPFAM" id="SSF51045">
    <property type="entry name" value="WW domain"/>
    <property type="match status" value="2"/>
</dbReference>
<dbReference type="GO" id="GO:0003712">
    <property type="term" value="F:transcription coregulator activity"/>
    <property type="evidence" value="ECO:0007669"/>
    <property type="project" value="TreeGrafter"/>
</dbReference>
<feature type="domain" description="WW" evidence="3">
    <location>
        <begin position="2"/>
        <end position="35"/>
    </location>
</feature>
<feature type="region of interest" description="Disordered" evidence="2">
    <location>
        <begin position="143"/>
        <end position="166"/>
    </location>
</feature>
<sequence>MEKINLAWSVQYTPDGKQYFFNSLTNESTWERPAEYMPPKPPPLKEKPIKMRKIPDSDWNIILTNKDHEFFYNQATKQVSWDIPDDIINLVGELLNDGMDEEMSEDEPEYQDQGNSNQNIEQFPTQYDLVVENQVQEEVLENQVQEEVPVEPESIPEVEADPIPEEPDKPHEEIVSDFNQMLRDLNASPFSTWNMEEEKLSKDPRFIALKSNKERKSLYEQYCAIRSKEIQLEKQNKVHDSKSGFQELLDQHVSVRTRYEDFSRKFKRDSKFIKFSSPLERQQLFQEHIRRLREAEQQSMGFLILGNGELFIEQLRKLAYITKDTTWTEVIFSNID</sequence>
<feature type="domain" description="FF" evidence="4">
    <location>
        <begin position="169"/>
        <end position="225"/>
    </location>
</feature>
<feature type="domain" description="WW" evidence="3">
    <location>
        <begin position="57"/>
        <end position="86"/>
    </location>
</feature>
<evidence type="ECO:0000256" key="1">
    <source>
        <dbReference type="ARBA" id="ARBA00022737"/>
    </source>
</evidence>
<feature type="compositionally biased region" description="Acidic residues" evidence="2">
    <location>
        <begin position="148"/>
        <end position="165"/>
    </location>
</feature>
<evidence type="ECO:0000313" key="6">
    <source>
        <dbReference type="Proteomes" id="UP001210925"/>
    </source>
</evidence>